<evidence type="ECO:0000313" key="3">
    <source>
        <dbReference type="Proteomes" id="UP000243498"/>
    </source>
</evidence>
<feature type="chain" id="PRO_5007881543" description="Small secreted protein" evidence="1">
    <location>
        <begin position="20"/>
        <end position="155"/>
    </location>
</feature>
<accession>A0A166VZT2</accession>
<dbReference type="Proteomes" id="UP000243498">
    <property type="component" value="Unassembled WGS sequence"/>
</dbReference>
<protein>
    <recommendedName>
        <fullName evidence="4">Small secreted protein</fullName>
    </recommendedName>
</protein>
<gene>
    <name evidence="2" type="ORF">NOR_08607</name>
</gene>
<name>A0A166VZT2_METRR</name>
<organism evidence="2 3">
    <name type="scientific">Metarhizium rileyi (strain RCEF 4871)</name>
    <name type="common">Nomuraea rileyi</name>
    <dbReference type="NCBI Taxonomy" id="1649241"/>
    <lineage>
        <taxon>Eukaryota</taxon>
        <taxon>Fungi</taxon>
        <taxon>Dikarya</taxon>
        <taxon>Ascomycota</taxon>
        <taxon>Pezizomycotina</taxon>
        <taxon>Sordariomycetes</taxon>
        <taxon>Hypocreomycetidae</taxon>
        <taxon>Hypocreales</taxon>
        <taxon>Clavicipitaceae</taxon>
        <taxon>Metarhizium</taxon>
    </lineage>
</organism>
<evidence type="ECO:0008006" key="4">
    <source>
        <dbReference type="Google" id="ProtNLM"/>
    </source>
</evidence>
<dbReference type="OMA" id="CTFIVEA"/>
<reference evidence="2 3" key="1">
    <citation type="journal article" date="2016" name="Genome Biol. Evol.">
        <title>Divergent and convergent evolution of fungal pathogenicity.</title>
        <authorList>
            <person name="Shang Y."/>
            <person name="Xiao G."/>
            <person name="Zheng P."/>
            <person name="Cen K."/>
            <person name="Zhan S."/>
            <person name="Wang C."/>
        </authorList>
    </citation>
    <scope>NUCLEOTIDE SEQUENCE [LARGE SCALE GENOMIC DNA]</scope>
    <source>
        <strain evidence="2 3">RCEF 4871</strain>
    </source>
</reference>
<keyword evidence="1" id="KW-0732">Signal</keyword>
<feature type="signal peptide" evidence="1">
    <location>
        <begin position="1"/>
        <end position="19"/>
    </location>
</feature>
<proteinExistence type="predicted"/>
<evidence type="ECO:0000256" key="1">
    <source>
        <dbReference type="SAM" id="SignalP"/>
    </source>
</evidence>
<keyword evidence="3" id="KW-1185">Reference proteome</keyword>
<dbReference type="OrthoDB" id="5352317at2759"/>
<evidence type="ECO:0000313" key="2">
    <source>
        <dbReference type="EMBL" id="OAA34206.1"/>
    </source>
</evidence>
<comment type="caution">
    <text evidence="2">The sequence shown here is derived from an EMBL/GenBank/DDBJ whole genome shotgun (WGS) entry which is preliminary data.</text>
</comment>
<sequence length="155" mass="16545">MKAAQTILATLLAASSVIAAPARIVQSADVVETQTEFQAQFNPAPVPKWTIEGVRRLCAGDDSSCTWHFRINTHVASKTDVNFVVNGPGASHNNGGPANFGDLTITSGYDHTGFTTFAAVDNKDGHIAFPAYNDAEIANGKVPADRAYDVYYVRS</sequence>
<dbReference type="AlphaFoldDB" id="A0A166VZT2"/>
<dbReference type="EMBL" id="AZHC01000059">
    <property type="protein sequence ID" value="OAA34206.1"/>
    <property type="molecule type" value="Genomic_DNA"/>
</dbReference>